<keyword evidence="6" id="KW-1185">Reference proteome</keyword>
<keyword evidence="5" id="KW-0670">Pyruvate</keyword>
<sequence>MPRFAANLSMLYPELPFLERFAAAATDGFEGVEYLFPYEHSPEAVAGPLRAHGLAQVLFNLPPGDWSAGERGLACHPGREAEFAASVQQALPYALATGCRQLHAMAGLLPAGVDPARARASYVDNLRAAARVLAPHGIALLIEPINTRDMPGYFLNFQQQAHEVVADVGEPNLFVQMDLYHCQVMEGDLSRRLARHIEGVGHIQVAGVPDRHEPDHGEVNFAFLFEQLDALGYPGWVGCEYRPAGGTSEGLGWLRPWQSPHITST</sequence>
<feature type="active site" description="Proton donor/acceptor" evidence="3">
    <location>
        <position position="143"/>
    </location>
</feature>
<evidence type="ECO:0000313" key="5">
    <source>
        <dbReference type="EMBL" id="TFZ04426.1"/>
    </source>
</evidence>
<dbReference type="GO" id="GO:0046487">
    <property type="term" value="P:glyoxylate metabolic process"/>
    <property type="evidence" value="ECO:0007669"/>
    <property type="project" value="TreeGrafter"/>
</dbReference>
<evidence type="ECO:0000256" key="2">
    <source>
        <dbReference type="PIRNR" id="PIRNR006241"/>
    </source>
</evidence>
<evidence type="ECO:0000313" key="6">
    <source>
        <dbReference type="Proteomes" id="UP000297564"/>
    </source>
</evidence>
<dbReference type="PANTHER" id="PTHR43489">
    <property type="entry name" value="ISOMERASE"/>
    <property type="match status" value="1"/>
</dbReference>
<dbReference type="Pfam" id="PF01261">
    <property type="entry name" value="AP_endonuc_2"/>
    <property type="match status" value="1"/>
</dbReference>
<proteinExistence type="inferred from homology"/>
<dbReference type="EMBL" id="SMLL01000001">
    <property type="protein sequence ID" value="TFZ04426.1"/>
    <property type="molecule type" value="Genomic_DNA"/>
</dbReference>
<comment type="similarity">
    <text evidence="2">Belongs to the hyi family.</text>
</comment>
<comment type="caution">
    <text evidence="5">The sequence shown here is derived from an EMBL/GenBank/DDBJ whole genome shotgun (WGS) entry which is preliminary data.</text>
</comment>
<dbReference type="PIRSF" id="PIRSF006241">
    <property type="entry name" value="HyI"/>
    <property type="match status" value="1"/>
</dbReference>
<dbReference type="InterPro" id="IPR013022">
    <property type="entry name" value="Xyl_isomerase-like_TIM-brl"/>
</dbReference>
<dbReference type="InterPro" id="IPR050417">
    <property type="entry name" value="Sugar_Epim/Isomerase"/>
</dbReference>
<accession>A0A4Z0BYN2</accession>
<dbReference type="AlphaFoldDB" id="A0A4Z0BYN2"/>
<dbReference type="FunFam" id="3.20.20.150:FF:000007">
    <property type="entry name" value="Hydroxypyruvate isomerase"/>
    <property type="match status" value="1"/>
</dbReference>
<gene>
    <name evidence="5" type="ORF">EZ242_01345</name>
</gene>
<feature type="active site" description="Proton donor/acceptor" evidence="3">
    <location>
        <position position="240"/>
    </location>
</feature>
<dbReference type="NCBIfam" id="NF043033">
    <property type="entry name" value="OxoTetrIsom"/>
    <property type="match status" value="1"/>
</dbReference>
<evidence type="ECO:0000256" key="1">
    <source>
        <dbReference type="ARBA" id="ARBA00023235"/>
    </source>
</evidence>
<reference evidence="5 6" key="1">
    <citation type="submission" date="2019-03" db="EMBL/GenBank/DDBJ databases">
        <title>Ramlibacter rhizophilus CCTCC AB2015357, whole genome shotgun sequence.</title>
        <authorList>
            <person name="Zhang X."/>
            <person name="Feng G."/>
            <person name="Zhu H."/>
        </authorList>
    </citation>
    <scope>NUCLEOTIDE SEQUENCE [LARGE SCALE GENOMIC DNA]</scope>
    <source>
        <strain evidence="5 6">CCTCC AB2015357</strain>
    </source>
</reference>
<dbReference type="GO" id="GO:0008903">
    <property type="term" value="F:hydroxypyruvate isomerase activity"/>
    <property type="evidence" value="ECO:0007669"/>
    <property type="project" value="TreeGrafter"/>
</dbReference>
<dbReference type="InterPro" id="IPR026040">
    <property type="entry name" value="HyI-like"/>
</dbReference>
<dbReference type="Gene3D" id="3.20.20.150">
    <property type="entry name" value="Divalent-metal-dependent TIM barrel enzymes"/>
    <property type="match status" value="1"/>
</dbReference>
<protein>
    <submittedName>
        <fullName evidence="5">Hydroxypyruvate isomerase family protein</fullName>
    </submittedName>
</protein>
<dbReference type="InterPro" id="IPR036237">
    <property type="entry name" value="Xyl_isomerase-like_sf"/>
</dbReference>
<dbReference type="SUPFAM" id="SSF51658">
    <property type="entry name" value="Xylose isomerase-like"/>
    <property type="match status" value="1"/>
</dbReference>
<name>A0A4Z0BYN2_9BURK</name>
<evidence type="ECO:0000259" key="4">
    <source>
        <dbReference type="Pfam" id="PF01261"/>
    </source>
</evidence>
<dbReference type="Proteomes" id="UP000297564">
    <property type="component" value="Unassembled WGS sequence"/>
</dbReference>
<dbReference type="OrthoDB" id="9786584at2"/>
<dbReference type="PANTHER" id="PTHR43489:SF13">
    <property type="entry name" value="HYDROXYPYRUVATE ISOMERASE"/>
    <property type="match status" value="1"/>
</dbReference>
<dbReference type="RefSeq" id="WP_135283308.1">
    <property type="nucleotide sequence ID" value="NZ_SMLL01000001.1"/>
</dbReference>
<evidence type="ECO:0000256" key="3">
    <source>
        <dbReference type="PIRSR" id="PIRSR006241-50"/>
    </source>
</evidence>
<feature type="domain" description="Xylose isomerase-like TIM barrel" evidence="4">
    <location>
        <begin position="21"/>
        <end position="256"/>
    </location>
</feature>
<keyword evidence="1 2" id="KW-0413">Isomerase</keyword>
<dbReference type="InterPro" id="IPR053398">
    <property type="entry name" value="HPT_OtnI_isomerases"/>
</dbReference>
<organism evidence="5 6">
    <name type="scientific">Ramlibacter rhizophilus</name>
    <dbReference type="NCBI Taxonomy" id="1781167"/>
    <lineage>
        <taxon>Bacteria</taxon>
        <taxon>Pseudomonadati</taxon>
        <taxon>Pseudomonadota</taxon>
        <taxon>Betaproteobacteria</taxon>
        <taxon>Burkholderiales</taxon>
        <taxon>Comamonadaceae</taxon>
        <taxon>Ramlibacter</taxon>
    </lineage>
</organism>